<dbReference type="KEGG" id="bfz:BAU07_23120"/>
<dbReference type="PANTHER" id="PTHR43861:SF1">
    <property type="entry name" value="TRANS-ACONITATE 2-METHYLTRANSFERASE"/>
    <property type="match status" value="1"/>
</dbReference>
<organism evidence="4 5">
    <name type="scientific">Bordetella flabilis</name>
    <dbReference type="NCBI Taxonomy" id="463014"/>
    <lineage>
        <taxon>Bacteria</taxon>
        <taxon>Pseudomonadati</taxon>
        <taxon>Pseudomonadota</taxon>
        <taxon>Betaproteobacteria</taxon>
        <taxon>Burkholderiales</taxon>
        <taxon>Alcaligenaceae</taxon>
        <taxon>Bordetella</taxon>
    </lineage>
</organism>
<evidence type="ECO:0000256" key="1">
    <source>
        <dbReference type="ARBA" id="ARBA00022603"/>
    </source>
</evidence>
<dbReference type="EMBL" id="CP016172">
    <property type="protein sequence ID" value="ANN80720.1"/>
    <property type="molecule type" value="Genomic_DNA"/>
</dbReference>
<reference evidence="4 5" key="1">
    <citation type="submission" date="2016-06" db="EMBL/GenBank/DDBJ databases">
        <title>Complete genome sequences of Bordetella bronchialis and Bordetella flabilis.</title>
        <authorList>
            <person name="LiPuma J.J."/>
            <person name="Spilker T."/>
        </authorList>
    </citation>
    <scope>NUCLEOTIDE SEQUENCE [LARGE SCALE GENOMIC DNA]</scope>
    <source>
        <strain evidence="4 5">AU10664</strain>
    </source>
</reference>
<gene>
    <name evidence="4" type="ORF">BAU07_23120</name>
</gene>
<dbReference type="InterPro" id="IPR023149">
    <property type="entry name" value="Trans_acon_MeTrfase_C"/>
</dbReference>
<dbReference type="Proteomes" id="UP000091926">
    <property type="component" value="Chromosome"/>
</dbReference>
<dbReference type="InterPro" id="IPR041698">
    <property type="entry name" value="Methyltransf_25"/>
</dbReference>
<keyword evidence="2 4" id="KW-0808">Transferase</keyword>
<dbReference type="Pfam" id="PF13649">
    <property type="entry name" value="Methyltransf_25"/>
    <property type="match status" value="1"/>
</dbReference>
<dbReference type="STRING" id="463014.BAU07_23120"/>
<evidence type="ECO:0000313" key="5">
    <source>
        <dbReference type="Proteomes" id="UP000091926"/>
    </source>
</evidence>
<evidence type="ECO:0000256" key="2">
    <source>
        <dbReference type="ARBA" id="ARBA00022679"/>
    </source>
</evidence>
<dbReference type="CDD" id="cd02440">
    <property type="entry name" value="AdoMet_MTases"/>
    <property type="match status" value="1"/>
</dbReference>
<keyword evidence="5" id="KW-1185">Reference proteome</keyword>
<dbReference type="SUPFAM" id="SSF53335">
    <property type="entry name" value="S-adenosyl-L-methionine-dependent methyltransferases"/>
    <property type="match status" value="1"/>
</dbReference>
<dbReference type="OrthoDB" id="9795085at2"/>
<dbReference type="GO" id="GO:0030798">
    <property type="term" value="F:trans-aconitate 2-methyltransferase activity"/>
    <property type="evidence" value="ECO:0007669"/>
    <property type="project" value="InterPro"/>
</dbReference>
<feature type="domain" description="Methyltransferase" evidence="3">
    <location>
        <begin position="41"/>
        <end position="130"/>
    </location>
</feature>
<dbReference type="AlphaFoldDB" id="A0A193GLH8"/>
<protein>
    <submittedName>
        <fullName evidence="4">Trans-aconitate 2-methyltransferase</fullName>
    </submittedName>
</protein>
<evidence type="ECO:0000259" key="3">
    <source>
        <dbReference type="Pfam" id="PF13649"/>
    </source>
</evidence>
<name>A0A193GLH8_9BORD</name>
<dbReference type="PANTHER" id="PTHR43861">
    <property type="entry name" value="TRANS-ACONITATE 2-METHYLTRANSFERASE-RELATED"/>
    <property type="match status" value="1"/>
</dbReference>
<proteinExistence type="predicted"/>
<dbReference type="GO" id="GO:0032259">
    <property type="term" value="P:methylation"/>
    <property type="evidence" value="ECO:0007669"/>
    <property type="project" value="UniProtKB-KW"/>
</dbReference>
<accession>A0A193GLH8</accession>
<dbReference type="Gene3D" id="1.10.150.290">
    <property type="entry name" value="S-adenosyl-L-methionine-dependent methyltransferases"/>
    <property type="match status" value="1"/>
</dbReference>
<evidence type="ECO:0000313" key="4">
    <source>
        <dbReference type="EMBL" id="ANN80720.1"/>
    </source>
</evidence>
<dbReference type="InterPro" id="IPR029063">
    <property type="entry name" value="SAM-dependent_MTases_sf"/>
</dbReference>
<dbReference type="NCBIfam" id="NF002463">
    <property type="entry name" value="PRK01683.1"/>
    <property type="match status" value="1"/>
</dbReference>
<keyword evidence="1 4" id="KW-0489">Methyltransferase</keyword>
<sequence>MEPAVADDKWSSRQYLMFERERTRPVRDLLAAVPAETARRVVDLGCGPGNSTEVLAARFPGAEVSGLDSSADMIAAARKRLPQVHFEIADLRDWPAPGPYDVILSNAVFQWVPGHGTLFPALAGKLAEGGSLAIQMPDTLQEPSHRLMRELAAQAPWADKLAAVSGARDGLRSAQWYYELLRPHCARVDIWRTTYYHVLPGGPPAIVEWFKGSALRPFLDALDSDEQQAYLARYTELVAQVHPPVSDGSVLLPFPRLFIVATR</sequence>
<dbReference type="Gene3D" id="3.40.50.150">
    <property type="entry name" value="Vaccinia Virus protein VP39"/>
    <property type="match status" value="1"/>
</dbReference>